<gene>
    <name evidence="17" type="ORF">NQ317_015444</name>
</gene>
<dbReference type="PROSITE" id="PS50255">
    <property type="entry name" value="CYTOCHROME_B5_2"/>
    <property type="match status" value="1"/>
</dbReference>
<feature type="domain" description="Cytochrome b5 heme-binding" evidence="16">
    <location>
        <begin position="8"/>
        <end position="86"/>
    </location>
</feature>
<evidence type="ECO:0000256" key="4">
    <source>
        <dbReference type="ARBA" id="ARBA00022692"/>
    </source>
</evidence>
<evidence type="ECO:0000313" key="17">
    <source>
        <dbReference type="EMBL" id="KAJ8981311.1"/>
    </source>
</evidence>
<evidence type="ECO:0000256" key="10">
    <source>
        <dbReference type="ARBA" id="ARBA00023136"/>
    </source>
</evidence>
<evidence type="ECO:0000256" key="11">
    <source>
        <dbReference type="ARBA" id="ARBA00037877"/>
    </source>
</evidence>
<evidence type="ECO:0000256" key="15">
    <source>
        <dbReference type="SAM" id="MobiDB-lite"/>
    </source>
</evidence>
<comment type="similarity">
    <text evidence="12 14">Belongs to the cytochrome b5 family.</text>
</comment>
<evidence type="ECO:0000259" key="16">
    <source>
        <dbReference type="PROSITE" id="PS50255"/>
    </source>
</evidence>
<keyword evidence="4" id="KW-0812">Transmembrane</keyword>
<keyword evidence="6" id="KW-0256">Endoplasmic reticulum</keyword>
<proteinExistence type="inferred from homology"/>
<evidence type="ECO:0000256" key="1">
    <source>
        <dbReference type="ARBA" id="ARBA00004131"/>
    </source>
</evidence>
<dbReference type="Gene3D" id="3.10.120.10">
    <property type="entry name" value="Cytochrome b5-like heme/steroid binding domain"/>
    <property type="match status" value="1"/>
</dbReference>
<dbReference type="InterPro" id="IPR018506">
    <property type="entry name" value="Cyt_B5_heme-BS"/>
</dbReference>
<dbReference type="InterPro" id="IPR001199">
    <property type="entry name" value="Cyt_B5-like_heme/steroid-bd"/>
</dbReference>
<accession>A0ABQ9JTZ9</accession>
<evidence type="ECO:0000256" key="6">
    <source>
        <dbReference type="ARBA" id="ARBA00022824"/>
    </source>
</evidence>
<keyword evidence="7" id="KW-0492">Microsome</keyword>
<dbReference type="InterPro" id="IPR050668">
    <property type="entry name" value="Cytochrome_b5"/>
</dbReference>
<keyword evidence="10" id="KW-0472">Membrane</keyword>
<dbReference type="InterPro" id="IPR036400">
    <property type="entry name" value="Cyt_B5-like_heme/steroid_sf"/>
</dbReference>
<evidence type="ECO:0000256" key="9">
    <source>
        <dbReference type="ARBA" id="ARBA00023004"/>
    </source>
</evidence>
<evidence type="ECO:0000256" key="5">
    <source>
        <dbReference type="ARBA" id="ARBA00022723"/>
    </source>
</evidence>
<dbReference type="PANTHER" id="PTHR19359">
    <property type="entry name" value="CYTOCHROME B5"/>
    <property type="match status" value="1"/>
</dbReference>
<keyword evidence="18" id="KW-1185">Reference proteome</keyword>
<dbReference type="SUPFAM" id="SSF55856">
    <property type="entry name" value="Cytochrome b5-like heme/steroid binding domain"/>
    <property type="match status" value="1"/>
</dbReference>
<evidence type="ECO:0000256" key="3">
    <source>
        <dbReference type="ARBA" id="ARBA00022617"/>
    </source>
</evidence>
<evidence type="ECO:0000256" key="12">
    <source>
        <dbReference type="ARBA" id="ARBA00038168"/>
    </source>
</evidence>
<organism evidence="17 18">
    <name type="scientific">Molorchus minor</name>
    <dbReference type="NCBI Taxonomy" id="1323400"/>
    <lineage>
        <taxon>Eukaryota</taxon>
        <taxon>Metazoa</taxon>
        <taxon>Ecdysozoa</taxon>
        <taxon>Arthropoda</taxon>
        <taxon>Hexapoda</taxon>
        <taxon>Insecta</taxon>
        <taxon>Pterygota</taxon>
        <taxon>Neoptera</taxon>
        <taxon>Endopterygota</taxon>
        <taxon>Coleoptera</taxon>
        <taxon>Polyphaga</taxon>
        <taxon>Cucujiformia</taxon>
        <taxon>Chrysomeloidea</taxon>
        <taxon>Cerambycidae</taxon>
        <taxon>Lamiinae</taxon>
        <taxon>Monochamini</taxon>
        <taxon>Molorchus</taxon>
    </lineage>
</organism>
<evidence type="ECO:0000313" key="18">
    <source>
        <dbReference type="Proteomes" id="UP001162164"/>
    </source>
</evidence>
<dbReference type="PROSITE" id="PS00191">
    <property type="entry name" value="CYTOCHROME_B5_1"/>
    <property type="match status" value="1"/>
</dbReference>
<keyword evidence="8" id="KW-0249">Electron transport</keyword>
<keyword evidence="9 14" id="KW-0408">Iron</keyword>
<evidence type="ECO:0000256" key="7">
    <source>
        <dbReference type="ARBA" id="ARBA00022848"/>
    </source>
</evidence>
<comment type="subcellular location">
    <subcellularLocation>
        <location evidence="1">Endoplasmic reticulum membrane</location>
        <topology evidence="1">Single-pass membrane protein</topology>
        <orientation evidence="1">Cytoplasmic side</orientation>
    </subcellularLocation>
    <subcellularLocation>
        <location evidence="11">Microsome membrane</location>
        <topology evidence="11">Single-pass membrane protein</topology>
        <orientation evidence="11">Cytoplasmic side</orientation>
    </subcellularLocation>
</comment>
<keyword evidence="3 14" id="KW-0349">Heme</keyword>
<dbReference type="PRINTS" id="PR00363">
    <property type="entry name" value="CYTOCHROMEB5"/>
</dbReference>
<keyword evidence="5 14" id="KW-0479">Metal-binding</keyword>
<comment type="caution">
    <text evidence="17">The sequence shown here is derived from an EMBL/GenBank/DDBJ whole genome shotgun (WGS) entry which is preliminary data.</text>
</comment>
<dbReference type="SMART" id="SM01117">
    <property type="entry name" value="Cyt-b5"/>
    <property type="match status" value="1"/>
</dbReference>
<dbReference type="Pfam" id="PF00173">
    <property type="entry name" value="Cyt-b5"/>
    <property type="match status" value="1"/>
</dbReference>
<reference evidence="17" key="1">
    <citation type="journal article" date="2023" name="Insect Mol. Biol.">
        <title>Genome sequencing provides insights into the evolution of gene families encoding plant cell wall-degrading enzymes in longhorned beetles.</title>
        <authorList>
            <person name="Shin N.R."/>
            <person name="Okamura Y."/>
            <person name="Kirsch R."/>
            <person name="Pauchet Y."/>
        </authorList>
    </citation>
    <scope>NUCLEOTIDE SEQUENCE</scope>
    <source>
        <strain evidence="17">MMC_N1</strain>
    </source>
</reference>
<dbReference type="Proteomes" id="UP001162164">
    <property type="component" value="Unassembled WGS sequence"/>
</dbReference>
<evidence type="ECO:0000256" key="8">
    <source>
        <dbReference type="ARBA" id="ARBA00022982"/>
    </source>
</evidence>
<keyword evidence="2" id="KW-0813">Transport</keyword>
<name>A0ABQ9JTZ9_9CUCU</name>
<dbReference type="EMBL" id="JAPWTJ010000190">
    <property type="protein sequence ID" value="KAJ8981311.1"/>
    <property type="molecule type" value="Genomic_DNA"/>
</dbReference>
<evidence type="ECO:0000256" key="2">
    <source>
        <dbReference type="ARBA" id="ARBA00022448"/>
    </source>
</evidence>
<sequence length="106" mass="12039">MSEETSSVKYYSLAEIAVNDGTNGNGTWIIYKDNVYDVTAYLDDHPGGGDLITEWAGKDCTKAFDDFGHSGDAKKEMKTMKIGEVREEERKKEAEEERERQREGCY</sequence>
<dbReference type="PANTHER" id="PTHR19359:SF150">
    <property type="entry name" value="CYTOCHROME B5"/>
    <property type="match status" value="1"/>
</dbReference>
<feature type="region of interest" description="Disordered" evidence="15">
    <location>
        <begin position="83"/>
        <end position="106"/>
    </location>
</feature>
<evidence type="ECO:0000256" key="14">
    <source>
        <dbReference type="RuleBase" id="RU362121"/>
    </source>
</evidence>
<evidence type="ECO:0000256" key="13">
    <source>
        <dbReference type="ARBA" id="ARBA00039806"/>
    </source>
</evidence>
<protein>
    <recommendedName>
        <fullName evidence="13">Cytochrome b5</fullName>
    </recommendedName>
</protein>